<evidence type="ECO:0000313" key="2">
    <source>
        <dbReference type="EMBL" id="KAF9780761.1"/>
    </source>
</evidence>
<proteinExistence type="predicted"/>
<evidence type="ECO:0000256" key="1">
    <source>
        <dbReference type="SAM" id="MobiDB-lite"/>
    </source>
</evidence>
<comment type="caution">
    <text evidence="2">The sequence shown here is derived from an EMBL/GenBank/DDBJ whole genome shotgun (WGS) entry which is preliminary data.</text>
</comment>
<dbReference type="AlphaFoldDB" id="A0A9P6H7G0"/>
<organism evidence="2 3">
    <name type="scientific">Thelephora terrestris</name>
    <dbReference type="NCBI Taxonomy" id="56493"/>
    <lineage>
        <taxon>Eukaryota</taxon>
        <taxon>Fungi</taxon>
        <taxon>Dikarya</taxon>
        <taxon>Basidiomycota</taxon>
        <taxon>Agaricomycotina</taxon>
        <taxon>Agaricomycetes</taxon>
        <taxon>Thelephorales</taxon>
        <taxon>Thelephoraceae</taxon>
        <taxon>Thelephora</taxon>
    </lineage>
</organism>
<protein>
    <submittedName>
        <fullName evidence="2">Uncharacterized protein</fullName>
    </submittedName>
</protein>
<keyword evidence="3" id="KW-1185">Reference proteome</keyword>
<feature type="compositionally biased region" description="Basic and acidic residues" evidence="1">
    <location>
        <begin position="37"/>
        <end position="51"/>
    </location>
</feature>
<sequence length="312" mass="34944">MRQNLFCVGPPASETPAAQVHEVFEGVRRDCCNLEKDRPQSAREEPSDVDKTLPPPANLAECPQNCHLPGSSFSSNCPQPYPRSAEAFVPPRTTSPLDNPLRQVTVVHRQKPRLESSLEFRATSEENLGGGLLLGGRSEIDRNPRSDRHRWPAAFKTQLPRYKLTGAAPRFINFKTVPDKRSTRCPPRKSFFLNLQGPQSGALLNPFPGGDRKALKARVREPYSLEKPSLVASKDLLLSRSLGVLEPASVAGFSRQRRWSLATLTILIQHFKVESHPKFSGEPFEKLKERYSQGKSILTLMPLCSLAFKRRK</sequence>
<name>A0A9P6H7G0_9AGAM</name>
<accession>A0A9P6H7G0</accession>
<feature type="region of interest" description="Disordered" evidence="1">
    <location>
        <begin position="37"/>
        <end position="60"/>
    </location>
</feature>
<evidence type="ECO:0000313" key="3">
    <source>
        <dbReference type="Proteomes" id="UP000736335"/>
    </source>
</evidence>
<reference evidence="2" key="2">
    <citation type="submission" date="2020-11" db="EMBL/GenBank/DDBJ databases">
        <authorList>
            <consortium name="DOE Joint Genome Institute"/>
            <person name="Kuo A."/>
            <person name="Miyauchi S."/>
            <person name="Kiss E."/>
            <person name="Drula E."/>
            <person name="Kohler A."/>
            <person name="Sanchez-Garcia M."/>
            <person name="Andreopoulos B."/>
            <person name="Barry K.W."/>
            <person name="Bonito G."/>
            <person name="Buee M."/>
            <person name="Carver A."/>
            <person name="Chen C."/>
            <person name="Cichocki N."/>
            <person name="Clum A."/>
            <person name="Culley D."/>
            <person name="Crous P.W."/>
            <person name="Fauchery L."/>
            <person name="Girlanda M."/>
            <person name="Hayes R."/>
            <person name="Keri Z."/>
            <person name="Labutti K."/>
            <person name="Lipzen A."/>
            <person name="Lombard V."/>
            <person name="Magnuson J."/>
            <person name="Maillard F."/>
            <person name="Morin E."/>
            <person name="Murat C."/>
            <person name="Nolan M."/>
            <person name="Ohm R."/>
            <person name="Pangilinan J."/>
            <person name="Pereira M."/>
            <person name="Perotto S."/>
            <person name="Peter M."/>
            <person name="Riley R."/>
            <person name="Sitrit Y."/>
            <person name="Stielow B."/>
            <person name="Szollosi G."/>
            <person name="Zifcakova L."/>
            <person name="Stursova M."/>
            <person name="Spatafora J.W."/>
            <person name="Tedersoo L."/>
            <person name="Vaario L.-M."/>
            <person name="Yamada A."/>
            <person name="Yan M."/>
            <person name="Wang P."/>
            <person name="Xu J."/>
            <person name="Bruns T."/>
            <person name="Baldrian P."/>
            <person name="Vilgalys R."/>
            <person name="Henrissat B."/>
            <person name="Grigoriev I.V."/>
            <person name="Hibbett D."/>
            <person name="Nagy L.G."/>
            <person name="Martin F.M."/>
        </authorList>
    </citation>
    <scope>NUCLEOTIDE SEQUENCE</scope>
    <source>
        <strain evidence="2">UH-Tt-Lm1</strain>
    </source>
</reference>
<dbReference type="EMBL" id="WIUZ02000015">
    <property type="protein sequence ID" value="KAF9780761.1"/>
    <property type="molecule type" value="Genomic_DNA"/>
</dbReference>
<gene>
    <name evidence="2" type="ORF">BJ322DRAFT_1023491</name>
</gene>
<dbReference type="Proteomes" id="UP000736335">
    <property type="component" value="Unassembled WGS sequence"/>
</dbReference>
<dbReference type="OrthoDB" id="1470350at2759"/>
<reference evidence="2" key="1">
    <citation type="journal article" date="2020" name="Nat. Commun.">
        <title>Large-scale genome sequencing of mycorrhizal fungi provides insights into the early evolution of symbiotic traits.</title>
        <authorList>
            <person name="Miyauchi S."/>
            <person name="Kiss E."/>
            <person name="Kuo A."/>
            <person name="Drula E."/>
            <person name="Kohler A."/>
            <person name="Sanchez-Garcia M."/>
            <person name="Morin E."/>
            <person name="Andreopoulos B."/>
            <person name="Barry K.W."/>
            <person name="Bonito G."/>
            <person name="Buee M."/>
            <person name="Carver A."/>
            <person name="Chen C."/>
            <person name="Cichocki N."/>
            <person name="Clum A."/>
            <person name="Culley D."/>
            <person name="Crous P.W."/>
            <person name="Fauchery L."/>
            <person name="Girlanda M."/>
            <person name="Hayes R.D."/>
            <person name="Keri Z."/>
            <person name="LaButti K."/>
            <person name="Lipzen A."/>
            <person name="Lombard V."/>
            <person name="Magnuson J."/>
            <person name="Maillard F."/>
            <person name="Murat C."/>
            <person name="Nolan M."/>
            <person name="Ohm R.A."/>
            <person name="Pangilinan J."/>
            <person name="Pereira M.F."/>
            <person name="Perotto S."/>
            <person name="Peter M."/>
            <person name="Pfister S."/>
            <person name="Riley R."/>
            <person name="Sitrit Y."/>
            <person name="Stielow J.B."/>
            <person name="Szollosi G."/>
            <person name="Zifcakova L."/>
            <person name="Stursova M."/>
            <person name="Spatafora J.W."/>
            <person name="Tedersoo L."/>
            <person name="Vaario L.M."/>
            <person name="Yamada A."/>
            <person name="Yan M."/>
            <person name="Wang P."/>
            <person name="Xu J."/>
            <person name="Bruns T."/>
            <person name="Baldrian P."/>
            <person name="Vilgalys R."/>
            <person name="Dunand C."/>
            <person name="Henrissat B."/>
            <person name="Grigoriev I.V."/>
            <person name="Hibbett D."/>
            <person name="Nagy L.G."/>
            <person name="Martin F.M."/>
        </authorList>
    </citation>
    <scope>NUCLEOTIDE SEQUENCE</scope>
    <source>
        <strain evidence="2">UH-Tt-Lm1</strain>
    </source>
</reference>